<keyword evidence="1" id="KW-1133">Transmembrane helix</keyword>
<dbReference type="AlphaFoldDB" id="A0A168RMC0"/>
<gene>
    <name evidence="2" type="ORF">MGALLINA_01650</name>
</gene>
<accession>A0A168RMC0</accession>
<name>A0A168RMC0_9BACT</name>
<protein>
    <submittedName>
        <fullName evidence="2">Uncharacterized protein</fullName>
    </submittedName>
</protein>
<dbReference type="Proteomes" id="UP000076983">
    <property type="component" value="Unassembled WGS sequence"/>
</dbReference>
<dbReference type="EMBL" id="LVLH01000020">
    <property type="protein sequence ID" value="OAB49117.1"/>
    <property type="molecule type" value="Genomic_DNA"/>
</dbReference>
<reference evidence="2 3" key="1">
    <citation type="submission" date="2016-03" db="EMBL/GenBank/DDBJ databases">
        <title>Genome sequence of Mycoplasma gallinarum strain Mgn_IPT.</title>
        <authorList>
            <person name="Yacoub E."/>
            <person name="Sirand-Pugnet P."/>
            <person name="Barre A."/>
            <person name="Maurier F."/>
            <person name="Blanchard A."/>
            <person name="Ben Abdelmoumen B.M."/>
        </authorList>
    </citation>
    <scope>NUCLEOTIDE SEQUENCE [LARGE SCALE GENOMIC DNA]</scope>
    <source>
        <strain evidence="2 3">Mgn_IPT</strain>
    </source>
</reference>
<feature type="transmembrane region" description="Helical" evidence="1">
    <location>
        <begin position="67"/>
        <end position="92"/>
    </location>
</feature>
<evidence type="ECO:0000313" key="2">
    <source>
        <dbReference type="EMBL" id="OAB49117.1"/>
    </source>
</evidence>
<feature type="transmembrane region" description="Helical" evidence="1">
    <location>
        <begin position="6"/>
        <end position="26"/>
    </location>
</feature>
<keyword evidence="3" id="KW-1185">Reference proteome</keyword>
<proteinExistence type="predicted"/>
<comment type="caution">
    <text evidence="2">The sequence shown here is derived from an EMBL/GenBank/DDBJ whole genome shotgun (WGS) entry which is preliminary data.</text>
</comment>
<keyword evidence="1" id="KW-0472">Membrane</keyword>
<evidence type="ECO:0000313" key="3">
    <source>
        <dbReference type="Proteomes" id="UP000076983"/>
    </source>
</evidence>
<sequence length="167" mass="20785">MEENIFFYCSTIFCIVIKILITFFLVKYFKELKIKLNPIKKRFLLYEWNCRIYAKSYLLTKKFKFKIFLIVLFYWLELMSSFAIILIIIIFFRKYEFYYLSIIFACVLWLFEFLIIAIILAKSLDFKLTWSQLFEKPDDYYKWEDHYNQLDRLNVDKLFKEIETEKK</sequence>
<organism evidence="2 3">
    <name type="scientific">Mycoplasmopsis gallinarum</name>
    <dbReference type="NCBI Taxonomy" id="29557"/>
    <lineage>
        <taxon>Bacteria</taxon>
        <taxon>Bacillati</taxon>
        <taxon>Mycoplasmatota</taxon>
        <taxon>Mycoplasmoidales</taxon>
        <taxon>Metamycoplasmataceae</taxon>
        <taxon>Mycoplasmopsis</taxon>
    </lineage>
</organism>
<evidence type="ECO:0000256" key="1">
    <source>
        <dbReference type="SAM" id="Phobius"/>
    </source>
</evidence>
<dbReference type="PATRIC" id="fig|29557.3.peg.146"/>
<feature type="transmembrane region" description="Helical" evidence="1">
    <location>
        <begin position="98"/>
        <end position="121"/>
    </location>
</feature>
<keyword evidence="1" id="KW-0812">Transmembrane</keyword>